<dbReference type="Pfam" id="PF13920">
    <property type="entry name" value="zf-C3HC4_3"/>
    <property type="match status" value="1"/>
</dbReference>
<dbReference type="InParanoid" id="A0A4Q1BSM4"/>
<evidence type="ECO:0000313" key="3">
    <source>
        <dbReference type="Proteomes" id="UP000289152"/>
    </source>
</evidence>
<dbReference type="EMBL" id="SDIL01000012">
    <property type="protein sequence ID" value="RXK41034.1"/>
    <property type="molecule type" value="Genomic_DNA"/>
</dbReference>
<reference evidence="2 3" key="1">
    <citation type="submission" date="2016-06" db="EMBL/GenBank/DDBJ databases">
        <title>Evolution of pathogenesis and genome organization in the Tremellales.</title>
        <authorList>
            <person name="Cuomo C."/>
            <person name="Litvintseva A."/>
            <person name="Heitman J."/>
            <person name="Chen Y."/>
            <person name="Sun S."/>
            <person name="Springer D."/>
            <person name="Dromer F."/>
            <person name="Young S."/>
            <person name="Zeng Q."/>
            <person name="Chapman S."/>
            <person name="Gujja S."/>
            <person name="Saif S."/>
            <person name="Birren B."/>
        </authorList>
    </citation>
    <scope>NUCLEOTIDE SEQUENCE [LARGE SCALE GENOMIC DNA]</scope>
    <source>
        <strain evidence="2 3">ATCC 28783</strain>
    </source>
</reference>
<evidence type="ECO:0000256" key="1">
    <source>
        <dbReference type="SAM" id="MobiDB-lite"/>
    </source>
</evidence>
<dbReference type="Proteomes" id="UP000289152">
    <property type="component" value="Unassembled WGS sequence"/>
</dbReference>
<name>A0A4Q1BSM4_TREME</name>
<feature type="compositionally biased region" description="Polar residues" evidence="1">
    <location>
        <begin position="39"/>
        <end position="52"/>
    </location>
</feature>
<dbReference type="Gene3D" id="3.30.40.10">
    <property type="entry name" value="Zinc/RING finger domain, C3HC4 (zinc finger)"/>
    <property type="match status" value="1"/>
</dbReference>
<proteinExistence type="predicted"/>
<feature type="region of interest" description="Disordered" evidence="1">
    <location>
        <begin position="26"/>
        <end position="54"/>
    </location>
</feature>
<keyword evidence="3" id="KW-1185">Reference proteome</keyword>
<evidence type="ECO:0008006" key="4">
    <source>
        <dbReference type="Google" id="ProtNLM"/>
    </source>
</evidence>
<organism evidence="2 3">
    <name type="scientific">Tremella mesenterica</name>
    <name type="common">Jelly fungus</name>
    <dbReference type="NCBI Taxonomy" id="5217"/>
    <lineage>
        <taxon>Eukaryota</taxon>
        <taxon>Fungi</taxon>
        <taxon>Dikarya</taxon>
        <taxon>Basidiomycota</taxon>
        <taxon>Agaricomycotina</taxon>
        <taxon>Tremellomycetes</taxon>
        <taxon>Tremellales</taxon>
        <taxon>Tremellaceae</taxon>
        <taxon>Tremella</taxon>
    </lineage>
</organism>
<comment type="caution">
    <text evidence="2">The sequence shown here is derived from an EMBL/GenBank/DDBJ whole genome shotgun (WGS) entry which is preliminary data.</text>
</comment>
<gene>
    <name evidence="2" type="ORF">M231_01665</name>
</gene>
<accession>A0A4Q1BSM4</accession>
<dbReference type="AlphaFoldDB" id="A0A4Q1BSM4"/>
<evidence type="ECO:0000313" key="2">
    <source>
        <dbReference type="EMBL" id="RXK41034.1"/>
    </source>
</evidence>
<protein>
    <recommendedName>
        <fullName evidence="4">RING-type domain-containing protein</fullName>
    </recommendedName>
</protein>
<dbReference type="InterPro" id="IPR013083">
    <property type="entry name" value="Znf_RING/FYVE/PHD"/>
</dbReference>
<sequence length="219" mass="23921">MPNDELNLTDIGVELDEIRQIRHLVAPPVEETVPESHQPVETSSSADPSLTSKPDLDNRPLPLCLLCLTRPPTAVLLPCCHLNLCYLCAPLLILRGRPCFPPSSSQPSPHVISEPIYVSESPHHPRPVREPWNITLLRATANHPKSRRLCLAGYIPPISGKEGGEYRAQDLLNPTESIEDLCSTLGDDGRITLSSTDNKGASCPLCRAGVSGWLRVYTG</sequence>
<dbReference type="OrthoDB" id="2565098at2759"/>